<comment type="caution">
    <text evidence="1">The sequence shown here is derived from an EMBL/GenBank/DDBJ whole genome shotgun (WGS) entry which is preliminary data.</text>
</comment>
<proteinExistence type="predicted"/>
<reference evidence="1" key="1">
    <citation type="submission" date="2018-08" db="EMBL/GenBank/DDBJ databases">
        <title>Murine metabolic-syndrome-specific gut microbial biobank.</title>
        <authorList>
            <person name="Liu C."/>
        </authorList>
    </citation>
    <scope>NUCLEOTIDE SEQUENCE [LARGE SCALE GENOMIC DNA]</scope>
    <source>
        <strain evidence="1">Z82</strain>
    </source>
</reference>
<name>A0A7C9JFN1_9BACT</name>
<gene>
    <name evidence="1" type="ORF">D1639_10950</name>
</gene>
<evidence type="ECO:0000313" key="1">
    <source>
        <dbReference type="EMBL" id="NBI35534.1"/>
    </source>
</evidence>
<dbReference type="AlphaFoldDB" id="A0A7C9JFN1"/>
<accession>A0A7C9JFN1</accession>
<organism evidence="1">
    <name type="scientific">Muribaculaceae bacterium Z82</name>
    <dbReference type="NCBI Taxonomy" id="2304548"/>
    <lineage>
        <taxon>Bacteria</taxon>
        <taxon>Pseudomonadati</taxon>
        <taxon>Bacteroidota</taxon>
        <taxon>Bacteroidia</taxon>
        <taxon>Bacteroidales</taxon>
        <taxon>Muribaculaceae</taxon>
    </lineage>
</organism>
<sequence length="111" mass="11593">MCKAKAFDDAAICYGCLYRFDRGGSAAVGGLDGGAMGVSCASSVAEEPPPECYRENQAFAPPVRSAATDGLGRHAATAAPPPAVETEAHWRRGADGRWWLRVDVALPRTGA</sequence>
<dbReference type="EMBL" id="QWKH01000148">
    <property type="protein sequence ID" value="NBI35534.1"/>
    <property type="molecule type" value="Genomic_DNA"/>
</dbReference>
<protein>
    <submittedName>
        <fullName evidence="1">Uncharacterized protein</fullName>
    </submittedName>
</protein>